<keyword evidence="3 5" id="KW-1133">Transmembrane helix</keyword>
<feature type="domain" description="Sodium/calcium exchanger membrane region" evidence="6">
    <location>
        <begin position="192"/>
        <end position="333"/>
    </location>
</feature>
<keyword evidence="8" id="KW-1185">Reference proteome</keyword>
<dbReference type="InterPro" id="IPR044880">
    <property type="entry name" value="NCX_ion-bd_dom_sf"/>
</dbReference>
<dbReference type="EMBL" id="JBHZOL010000100">
    <property type="protein sequence ID" value="MFE4108185.1"/>
    <property type="molecule type" value="Genomic_DNA"/>
</dbReference>
<evidence type="ECO:0000256" key="2">
    <source>
        <dbReference type="ARBA" id="ARBA00022692"/>
    </source>
</evidence>
<feature type="transmembrane region" description="Helical" evidence="5">
    <location>
        <begin position="286"/>
        <end position="307"/>
    </location>
</feature>
<name>A0ABW6IJ37_9CYAN</name>
<feature type="transmembrane region" description="Helical" evidence="5">
    <location>
        <begin position="76"/>
        <end position="102"/>
    </location>
</feature>
<feature type="transmembrane region" description="Helical" evidence="5">
    <location>
        <begin position="114"/>
        <end position="132"/>
    </location>
</feature>
<evidence type="ECO:0000256" key="5">
    <source>
        <dbReference type="SAM" id="Phobius"/>
    </source>
</evidence>
<protein>
    <submittedName>
        <fullName evidence="7">Sodium:calcium antiporter</fullName>
    </submittedName>
</protein>
<organism evidence="7 8">
    <name type="scientific">Almyronema epifaneia S1</name>
    <dbReference type="NCBI Taxonomy" id="2991925"/>
    <lineage>
        <taxon>Bacteria</taxon>
        <taxon>Bacillati</taxon>
        <taxon>Cyanobacteriota</taxon>
        <taxon>Cyanophyceae</taxon>
        <taxon>Nodosilineales</taxon>
        <taxon>Nodosilineaceae</taxon>
        <taxon>Almyronema</taxon>
        <taxon>Almyronema epifaneia</taxon>
    </lineage>
</organism>
<feature type="transmembrane region" description="Helical" evidence="5">
    <location>
        <begin position="6"/>
        <end position="24"/>
    </location>
</feature>
<feature type="transmembrane region" description="Helical" evidence="5">
    <location>
        <begin position="226"/>
        <end position="245"/>
    </location>
</feature>
<dbReference type="Pfam" id="PF01699">
    <property type="entry name" value="Na_Ca_ex"/>
    <property type="match status" value="2"/>
</dbReference>
<feature type="transmembrane region" description="Helical" evidence="5">
    <location>
        <begin position="319"/>
        <end position="343"/>
    </location>
</feature>
<dbReference type="InterPro" id="IPR004837">
    <property type="entry name" value="NaCa_Exmemb"/>
</dbReference>
<keyword evidence="2 5" id="KW-0812">Transmembrane</keyword>
<dbReference type="PANTHER" id="PTHR10846">
    <property type="entry name" value="SODIUM/POTASSIUM/CALCIUM EXCHANGER"/>
    <property type="match status" value="1"/>
</dbReference>
<dbReference type="PANTHER" id="PTHR10846:SF8">
    <property type="entry name" value="INNER MEMBRANE PROTEIN YRBG"/>
    <property type="match status" value="1"/>
</dbReference>
<evidence type="ECO:0000256" key="1">
    <source>
        <dbReference type="ARBA" id="ARBA00004141"/>
    </source>
</evidence>
<dbReference type="Proteomes" id="UP001600165">
    <property type="component" value="Unassembled WGS sequence"/>
</dbReference>
<dbReference type="Gene3D" id="1.20.1420.30">
    <property type="entry name" value="NCX, central ion-binding region"/>
    <property type="match status" value="1"/>
</dbReference>
<dbReference type="RefSeq" id="WP_377967650.1">
    <property type="nucleotide sequence ID" value="NZ_JBHZOL010000100.1"/>
</dbReference>
<evidence type="ECO:0000313" key="8">
    <source>
        <dbReference type="Proteomes" id="UP001600165"/>
    </source>
</evidence>
<proteinExistence type="predicted"/>
<sequence>MDALQLLLYLALAIVSTTVVWKSSALLEEASEKLALYYQLPEVVQGAVIAAVGSSFPELSSTVLATLVHGEFELGIAAIVGSAIFNILVIPGVSGLLGGRLAADRLLVYKDAQFYITSVTVLLLAFTFALIYNPVPNTEWEGLMTRPIALMPLAMYGLYIFLQQQDTAEYQAELGGHPENLARREINPGRQWLRLLLSLVLIVFSVEGLVRSAIGFGELFNTPTFLWGLTVIAAGTSLPDMLVSIRAAKKGQGTISLANVLGSNIFDLLVAIPVGVLIAGASPIDFAVAAPMMAILTFATIVLFAFMRTGLMLQKRESVVLLGLYVGFVIWMFLETFGVTSVVL</sequence>
<reference evidence="7 8" key="1">
    <citation type="submission" date="2024-10" db="EMBL/GenBank/DDBJ databases">
        <authorList>
            <person name="Ratan Roy A."/>
            <person name="Morales Sandoval P.H."/>
            <person name="De Los Santos Villalobos S."/>
            <person name="Chakraborty S."/>
            <person name="Mukherjee J."/>
        </authorList>
    </citation>
    <scope>NUCLEOTIDE SEQUENCE [LARGE SCALE GENOMIC DNA]</scope>
    <source>
        <strain evidence="7 8">S1</strain>
    </source>
</reference>
<comment type="subcellular location">
    <subcellularLocation>
        <location evidence="1">Membrane</location>
        <topology evidence="1">Multi-pass membrane protein</topology>
    </subcellularLocation>
</comment>
<feature type="transmembrane region" description="Helical" evidence="5">
    <location>
        <begin position="144"/>
        <end position="162"/>
    </location>
</feature>
<accession>A0ABW6IJ37</accession>
<feature type="transmembrane region" description="Helical" evidence="5">
    <location>
        <begin position="36"/>
        <end position="56"/>
    </location>
</feature>
<gene>
    <name evidence="7" type="ORF">ACFVKH_18025</name>
</gene>
<evidence type="ECO:0000313" key="7">
    <source>
        <dbReference type="EMBL" id="MFE4108185.1"/>
    </source>
</evidence>
<keyword evidence="4 5" id="KW-0472">Membrane</keyword>
<evidence type="ECO:0000256" key="4">
    <source>
        <dbReference type="ARBA" id="ARBA00023136"/>
    </source>
</evidence>
<feature type="domain" description="Sodium/calcium exchanger membrane region" evidence="6">
    <location>
        <begin position="9"/>
        <end position="163"/>
    </location>
</feature>
<dbReference type="InterPro" id="IPR004481">
    <property type="entry name" value="K/Na/Ca-exchanger"/>
</dbReference>
<feature type="transmembrane region" description="Helical" evidence="5">
    <location>
        <begin position="257"/>
        <end position="280"/>
    </location>
</feature>
<feature type="transmembrane region" description="Helical" evidence="5">
    <location>
        <begin position="192"/>
        <end position="214"/>
    </location>
</feature>
<evidence type="ECO:0000259" key="6">
    <source>
        <dbReference type="Pfam" id="PF01699"/>
    </source>
</evidence>
<evidence type="ECO:0000256" key="3">
    <source>
        <dbReference type="ARBA" id="ARBA00022989"/>
    </source>
</evidence>
<comment type="caution">
    <text evidence="7">The sequence shown here is derived from an EMBL/GenBank/DDBJ whole genome shotgun (WGS) entry which is preliminary data.</text>
</comment>